<evidence type="ECO:0000256" key="8">
    <source>
        <dbReference type="ARBA" id="ARBA00023224"/>
    </source>
</evidence>
<keyword evidence="6 9" id="KW-0472">Membrane</keyword>
<protein>
    <submittedName>
        <fullName evidence="13">Uncharacterized protein LOC106178132 isoform X1</fullName>
    </submittedName>
</protein>
<dbReference type="GO" id="GO:0007218">
    <property type="term" value="P:neuropeptide signaling pathway"/>
    <property type="evidence" value="ECO:0007669"/>
    <property type="project" value="TreeGrafter"/>
</dbReference>
<dbReference type="PROSITE" id="PS50262">
    <property type="entry name" value="G_PROTEIN_RECEP_F1_2"/>
    <property type="match status" value="1"/>
</dbReference>
<keyword evidence="8" id="KW-0807">Transducer</keyword>
<evidence type="ECO:0000256" key="1">
    <source>
        <dbReference type="ARBA" id="ARBA00004651"/>
    </source>
</evidence>
<feature type="transmembrane region" description="Helical" evidence="9">
    <location>
        <begin position="327"/>
        <end position="347"/>
    </location>
</feature>
<dbReference type="InParanoid" id="A0A1S3K2M6"/>
<keyword evidence="7" id="KW-0675">Receptor</keyword>
<accession>A0A1S3K2M6</accession>
<name>A0A1S3K2M6_LINAN</name>
<evidence type="ECO:0000256" key="4">
    <source>
        <dbReference type="ARBA" id="ARBA00022989"/>
    </source>
</evidence>
<evidence type="ECO:0000256" key="6">
    <source>
        <dbReference type="ARBA" id="ARBA00023136"/>
    </source>
</evidence>
<evidence type="ECO:0000313" key="13">
    <source>
        <dbReference type="RefSeq" id="XP_013416649.1"/>
    </source>
</evidence>
<organism evidence="12 13">
    <name type="scientific">Lingula anatina</name>
    <name type="common">Brachiopod</name>
    <name type="synonym">Lingula unguis</name>
    <dbReference type="NCBI Taxonomy" id="7574"/>
    <lineage>
        <taxon>Eukaryota</taxon>
        <taxon>Metazoa</taxon>
        <taxon>Spiralia</taxon>
        <taxon>Lophotrochozoa</taxon>
        <taxon>Brachiopoda</taxon>
        <taxon>Linguliformea</taxon>
        <taxon>Lingulata</taxon>
        <taxon>Lingulida</taxon>
        <taxon>Linguloidea</taxon>
        <taxon>Lingulidae</taxon>
        <taxon>Lingula</taxon>
    </lineage>
</organism>
<dbReference type="InterPro" id="IPR017452">
    <property type="entry name" value="GPCR_Rhodpsn_7TM"/>
</dbReference>
<evidence type="ECO:0000256" key="7">
    <source>
        <dbReference type="ARBA" id="ARBA00023170"/>
    </source>
</evidence>
<keyword evidence="3 9" id="KW-0812">Transmembrane</keyword>
<evidence type="ECO:0000256" key="9">
    <source>
        <dbReference type="SAM" id="Phobius"/>
    </source>
</evidence>
<feature type="domain" description="G-protein coupled receptors family 1 profile" evidence="11">
    <location>
        <begin position="183"/>
        <end position="427"/>
    </location>
</feature>
<dbReference type="Proteomes" id="UP000085678">
    <property type="component" value="Unplaced"/>
</dbReference>
<evidence type="ECO:0000256" key="2">
    <source>
        <dbReference type="ARBA" id="ARBA00022475"/>
    </source>
</evidence>
<feature type="transmembrane region" description="Helical" evidence="9">
    <location>
        <begin position="291"/>
        <end position="315"/>
    </location>
</feature>
<evidence type="ECO:0000256" key="3">
    <source>
        <dbReference type="ARBA" id="ARBA00022692"/>
    </source>
</evidence>
<feature type="chain" id="PRO_5010284510" evidence="10">
    <location>
        <begin position="25"/>
        <end position="503"/>
    </location>
</feature>
<reference evidence="13" key="1">
    <citation type="submission" date="2025-08" db="UniProtKB">
        <authorList>
            <consortium name="RefSeq"/>
        </authorList>
    </citation>
    <scope>IDENTIFICATION</scope>
    <source>
        <tissue evidence="13">Gonads</tissue>
    </source>
</reference>
<dbReference type="AlphaFoldDB" id="A0A1S3K2M6"/>
<dbReference type="GO" id="GO:0008528">
    <property type="term" value="F:G protein-coupled peptide receptor activity"/>
    <property type="evidence" value="ECO:0007669"/>
    <property type="project" value="TreeGrafter"/>
</dbReference>
<dbReference type="GeneID" id="106178132"/>
<dbReference type="GO" id="GO:0005886">
    <property type="term" value="C:plasma membrane"/>
    <property type="evidence" value="ECO:0007669"/>
    <property type="project" value="UniProtKB-SubCell"/>
</dbReference>
<dbReference type="RefSeq" id="XP_013416649.1">
    <property type="nucleotide sequence ID" value="XM_013561195.1"/>
</dbReference>
<feature type="transmembrane region" description="Helical" evidence="9">
    <location>
        <begin position="368"/>
        <end position="387"/>
    </location>
</feature>
<keyword evidence="4 9" id="KW-1133">Transmembrane helix</keyword>
<evidence type="ECO:0000313" key="12">
    <source>
        <dbReference type="Proteomes" id="UP000085678"/>
    </source>
</evidence>
<keyword evidence="10" id="KW-0732">Signal</keyword>
<dbReference type="CDD" id="cd00637">
    <property type="entry name" value="7tm_classA_rhodopsin-like"/>
    <property type="match status" value="1"/>
</dbReference>
<feature type="transmembrane region" description="Helical" evidence="9">
    <location>
        <begin position="168"/>
        <end position="191"/>
    </location>
</feature>
<feature type="transmembrane region" description="Helical" evidence="9">
    <location>
        <begin position="407"/>
        <end position="429"/>
    </location>
</feature>
<feature type="transmembrane region" description="Helical" evidence="9">
    <location>
        <begin position="245"/>
        <end position="270"/>
    </location>
</feature>
<evidence type="ECO:0000256" key="5">
    <source>
        <dbReference type="ARBA" id="ARBA00023040"/>
    </source>
</evidence>
<dbReference type="SUPFAM" id="SSF81321">
    <property type="entry name" value="Family A G protein-coupled receptor-like"/>
    <property type="match status" value="1"/>
</dbReference>
<evidence type="ECO:0000256" key="10">
    <source>
        <dbReference type="SAM" id="SignalP"/>
    </source>
</evidence>
<dbReference type="KEGG" id="lak:106178132"/>
<keyword evidence="12" id="KW-1185">Reference proteome</keyword>
<feature type="signal peptide" evidence="10">
    <location>
        <begin position="1"/>
        <end position="24"/>
    </location>
</feature>
<feature type="transmembrane region" description="Helical" evidence="9">
    <location>
        <begin position="203"/>
        <end position="225"/>
    </location>
</feature>
<keyword evidence="2" id="KW-1003">Cell membrane</keyword>
<evidence type="ECO:0000259" key="11">
    <source>
        <dbReference type="PROSITE" id="PS50262"/>
    </source>
</evidence>
<proteinExistence type="predicted"/>
<dbReference type="PANTHER" id="PTHR24230">
    <property type="entry name" value="G-PROTEIN COUPLED RECEPTOR"/>
    <property type="match status" value="1"/>
</dbReference>
<keyword evidence="5" id="KW-0297">G-protein coupled receptor</keyword>
<dbReference type="Gene3D" id="1.20.1070.10">
    <property type="entry name" value="Rhodopsin 7-helix transmembrane proteins"/>
    <property type="match status" value="1"/>
</dbReference>
<comment type="subcellular location">
    <subcellularLocation>
        <location evidence="1">Cell membrane</location>
        <topology evidence="1">Multi-pass membrane protein</topology>
    </subcellularLocation>
</comment>
<gene>
    <name evidence="13" type="primary">LOC106178132</name>
</gene>
<sequence length="503" mass="56907">MLSLCVMWIFYTMLWSQVLDTASCERTWAARSISISVTRERSERKQTVVAVFQKSQNADQLYTISGPEKWIKNLERTISMDYRNIVLDIARKGTAKNRHQRSLTGSNYKETILTKNFSENLGSALQENIDFNATVLYEHKVDWSLPVFENSSENLNDSNSADRGRNDAMVYVLISTDVWCVFTNIMNTLIWTKLKKEPHSKHFISFFIVLAVSDGLTCAMRFPIYMAKGIAPLLPKYASKDLRMLHVYCSAISKLIFYFSHLLLTSISVGRFLVLRYPLLIYKRKSAVKKLTFVWISILLFVVIIIAITQFQTLASGKKIDRTHAEIVAIVIPLAIQLISGSCLLRLMTIRNSQAKGPTGPVSQSLSAQNNITAAITFNTLAAFMLILPYTVHTTLVNAGLVKRSGLITHILSTFRVMNCGVNFIIYLLTHVRFRKKIQEVLHIDVICRKNKIQANPETDNESIQQSGNGGNPFETFQFIRLGVVNNLNTVDTMPQSNVNGQE</sequence>